<accession>A0AA96RF14</accession>
<evidence type="ECO:0000313" key="2">
    <source>
        <dbReference type="EMBL" id="WNQ13075.1"/>
    </source>
</evidence>
<dbReference type="SUPFAM" id="SSF49344">
    <property type="entry name" value="CBD9-like"/>
    <property type="match status" value="1"/>
</dbReference>
<organism evidence="2 3">
    <name type="scientific">Paenibacillus aurantius</name>
    <dbReference type="NCBI Taxonomy" id="2918900"/>
    <lineage>
        <taxon>Bacteria</taxon>
        <taxon>Bacillati</taxon>
        <taxon>Bacillota</taxon>
        <taxon>Bacilli</taxon>
        <taxon>Bacillales</taxon>
        <taxon>Paenibacillaceae</taxon>
        <taxon>Paenibacillus</taxon>
    </lineage>
</organism>
<dbReference type="AlphaFoldDB" id="A0AA96RF14"/>
<dbReference type="EMBL" id="CP130318">
    <property type="protein sequence ID" value="WNQ13075.1"/>
    <property type="molecule type" value="Genomic_DNA"/>
</dbReference>
<proteinExistence type="predicted"/>
<dbReference type="GO" id="GO:0004553">
    <property type="term" value="F:hydrolase activity, hydrolyzing O-glycosyl compounds"/>
    <property type="evidence" value="ECO:0007669"/>
    <property type="project" value="InterPro"/>
</dbReference>
<evidence type="ECO:0000259" key="1">
    <source>
        <dbReference type="Pfam" id="PF06452"/>
    </source>
</evidence>
<evidence type="ECO:0000313" key="3">
    <source>
        <dbReference type="Proteomes" id="UP001305702"/>
    </source>
</evidence>
<reference evidence="2 3" key="1">
    <citation type="submission" date="2022-02" db="EMBL/GenBank/DDBJ databases">
        <title>Paenibacillus sp. MBLB1776 Whole Genome Shotgun Sequencing.</title>
        <authorList>
            <person name="Hwang C.Y."/>
            <person name="Cho E.-S."/>
            <person name="Seo M.-J."/>
        </authorList>
    </citation>
    <scope>NUCLEOTIDE SEQUENCE [LARGE SCALE GENOMIC DNA]</scope>
    <source>
        <strain evidence="2 3">MBLB1776</strain>
    </source>
</reference>
<keyword evidence="3" id="KW-1185">Reference proteome</keyword>
<name>A0AA96RF14_9BACL</name>
<dbReference type="InterPro" id="IPR010502">
    <property type="entry name" value="Carb-bd_dom_fam9"/>
</dbReference>
<gene>
    <name evidence="2" type="ORF">MJA45_08635</name>
</gene>
<dbReference type="CDD" id="cd09620">
    <property type="entry name" value="CBM9_like_3"/>
    <property type="match status" value="1"/>
</dbReference>
<protein>
    <submittedName>
        <fullName evidence="2">Carbohydrate-binding family 9-like protein</fullName>
    </submittedName>
</protein>
<sequence length="344" mass="39712">MNLGPVPIPRFDPYAPLHYVCRRAQGKPAMNGKLDSPFWEKAPWTSDFVDIEGDLKPKPWKRTRVKMLWDDEYLYVGALMEEDEIWGNVRERDAVIFHDNDFEIFLDPDGDTHLYYELEINALGTVWDLLLPKPYRDGGPPVNGWDIQGLKTAVHIDGELNNPSAVNRGWSVEIALPWKSLKECAAGGRAPVPGDSWRINFSRVEWHVEVKDGKYVKRANPETGRTLPEENWVWSPMGLINMHYPELWGYLWFAGEEGPFDPGRDPDAQTKWELRQLYYLERKYHAEKGAFCSDWEILKGETSWSMEPRIEAGTWFFDISATASDGLSRLHIREDGKLWREGGS</sequence>
<dbReference type="GO" id="GO:0016052">
    <property type="term" value="P:carbohydrate catabolic process"/>
    <property type="evidence" value="ECO:0007669"/>
    <property type="project" value="InterPro"/>
</dbReference>
<dbReference type="GO" id="GO:0030246">
    <property type="term" value="F:carbohydrate binding"/>
    <property type="evidence" value="ECO:0007669"/>
    <property type="project" value="InterPro"/>
</dbReference>
<dbReference type="PANTHER" id="PTHR35532:SF5">
    <property type="entry name" value="CARBOHYDRATE-BINDING DOMAIN-CONTAINING PROTEIN"/>
    <property type="match status" value="1"/>
</dbReference>
<feature type="domain" description="Carbohydrate-binding" evidence="1">
    <location>
        <begin position="32"/>
        <end position="129"/>
    </location>
</feature>
<dbReference type="Pfam" id="PF06452">
    <property type="entry name" value="CBM9_1"/>
    <property type="match status" value="1"/>
</dbReference>
<dbReference type="Gene3D" id="2.60.40.1190">
    <property type="match status" value="1"/>
</dbReference>
<dbReference type="PANTHER" id="PTHR35532">
    <property type="entry name" value="SIMILAR TO POLYHYDROXYALKANOATE DEPOLYMERASE"/>
    <property type="match status" value="1"/>
</dbReference>
<dbReference type="Proteomes" id="UP001305702">
    <property type="component" value="Chromosome"/>
</dbReference>
<dbReference type="RefSeq" id="WP_315606855.1">
    <property type="nucleotide sequence ID" value="NZ_CP130318.1"/>
</dbReference>
<dbReference type="KEGG" id="paun:MJA45_08635"/>